<dbReference type="InterPro" id="IPR002060">
    <property type="entry name" value="Squ/phyt_synthse"/>
</dbReference>
<keyword evidence="13 19" id="KW-1133">Transmembrane helix</keyword>
<evidence type="ECO:0000256" key="12">
    <source>
        <dbReference type="ARBA" id="ARBA00022746"/>
    </source>
</evidence>
<evidence type="ECO:0000256" key="6">
    <source>
        <dbReference type="ARBA" id="ARBA00008406"/>
    </source>
</evidence>
<keyword evidence="16" id="KW-0511">Multifunctional enzyme</keyword>
<dbReference type="GO" id="GO:0004311">
    <property type="term" value="F:geranylgeranyl diphosphate synthase activity"/>
    <property type="evidence" value="ECO:0007669"/>
    <property type="project" value="InterPro"/>
</dbReference>
<dbReference type="Gene3D" id="1.10.600.10">
    <property type="entry name" value="Farnesyl Diphosphate Synthase"/>
    <property type="match status" value="1"/>
</dbReference>
<comment type="similarity">
    <text evidence="6">In the C-terminal section; belongs to the phytoene/squalene synthase family.</text>
</comment>
<evidence type="ECO:0000256" key="7">
    <source>
        <dbReference type="ARBA" id="ARBA00012242"/>
    </source>
</evidence>
<keyword evidence="11 19" id="KW-0812">Transmembrane</keyword>
<dbReference type="SFLD" id="SFLDG01212">
    <property type="entry name" value="Phytoene_synthase_like"/>
    <property type="match status" value="1"/>
</dbReference>
<keyword evidence="14 19" id="KW-0472">Membrane</keyword>
<reference evidence="20" key="1">
    <citation type="submission" date="2021-02" db="EMBL/GenBank/DDBJ databases">
        <title>Genome sequence Cadophora malorum strain M34.</title>
        <authorList>
            <person name="Stefanovic E."/>
            <person name="Vu D."/>
            <person name="Scully C."/>
            <person name="Dijksterhuis J."/>
            <person name="Roader J."/>
            <person name="Houbraken J."/>
        </authorList>
    </citation>
    <scope>NUCLEOTIDE SEQUENCE</scope>
    <source>
        <strain evidence="20">M34</strain>
    </source>
</reference>
<dbReference type="PANTHER" id="PTHR31480">
    <property type="entry name" value="BIFUNCTIONAL LYCOPENE CYCLASE/PHYTOENE SYNTHASE"/>
    <property type="match status" value="1"/>
</dbReference>
<dbReference type="Pfam" id="PF00494">
    <property type="entry name" value="SQS_PSY"/>
    <property type="match status" value="1"/>
</dbReference>
<feature type="transmembrane region" description="Helical" evidence="19">
    <location>
        <begin position="117"/>
        <end position="136"/>
    </location>
</feature>
<organism evidence="20 21">
    <name type="scientific">Cadophora malorum</name>
    <dbReference type="NCBI Taxonomy" id="108018"/>
    <lineage>
        <taxon>Eukaryota</taxon>
        <taxon>Fungi</taxon>
        <taxon>Dikarya</taxon>
        <taxon>Ascomycota</taxon>
        <taxon>Pezizomycotina</taxon>
        <taxon>Leotiomycetes</taxon>
        <taxon>Helotiales</taxon>
        <taxon>Ploettnerulaceae</taxon>
        <taxon>Cadophora</taxon>
    </lineage>
</organism>
<comment type="pathway">
    <text evidence="3">Carotenoid biosynthesis; beta-carotene biosynthesis.</text>
</comment>
<dbReference type="EMBL" id="JAFJYH010000155">
    <property type="protein sequence ID" value="KAG4417415.1"/>
    <property type="molecule type" value="Genomic_DNA"/>
</dbReference>
<dbReference type="PROSITE" id="PS01045">
    <property type="entry name" value="SQUALEN_PHYTOEN_SYN_2"/>
    <property type="match status" value="1"/>
</dbReference>
<evidence type="ECO:0000313" key="20">
    <source>
        <dbReference type="EMBL" id="KAG4417415.1"/>
    </source>
</evidence>
<evidence type="ECO:0000256" key="14">
    <source>
        <dbReference type="ARBA" id="ARBA00023136"/>
    </source>
</evidence>
<comment type="pathway">
    <text evidence="4">Carotenoid biosynthesis; phytoene biosynthesis; all-trans-phytoene from geranylgeranyl diphosphate: step 1/1.</text>
</comment>
<evidence type="ECO:0000256" key="5">
    <source>
        <dbReference type="ARBA" id="ARBA00008247"/>
    </source>
</evidence>
<proteinExistence type="inferred from homology"/>
<dbReference type="NCBIfam" id="TIGR03462">
    <property type="entry name" value="CarR_dom_SF"/>
    <property type="match status" value="2"/>
</dbReference>
<gene>
    <name evidence="20" type="ORF">IFR04_009425</name>
</gene>
<protein>
    <recommendedName>
        <fullName evidence="9">Bifunctional lycopene cyclase/phytoene synthase</fullName>
        <ecNumber evidence="8">2.5.1.32</ecNumber>
        <ecNumber evidence="7">5.5.1.19</ecNumber>
    </recommendedName>
</protein>
<feature type="transmembrane region" description="Helical" evidence="19">
    <location>
        <begin position="142"/>
        <end position="159"/>
    </location>
</feature>
<evidence type="ECO:0000256" key="13">
    <source>
        <dbReference type="ARBA" id="ARBA00022989"/>
    </source>
</evidence>
<feature type="transmembrane region" description="Helical" evidence="19">
    <location>
        <begin position="166"/>
        <end position="187"/>
    </location>
</feature>
<comment type="catalytic activity">
    <reaction evidence="18">
        <text>all-trans-lycopene = gamma-carotene</text>
        <dbReference type="Rhea" id="RHEA:32219"/>
        <dbReference type="ChEBI" id="CHEBI:15948"/>
        <dbReference type="ChEBI" id="CHEBI:27740"/>
        <dbReference type="EC" id="5.5.1.19"/>
    </reaction>
</comment>
<dbReference type="EC" id="5.5.1.19" evidence="7"/>
<sequence>MGFEYALVHLKYTIPPGIALTLLYRPFFNRIDLYKIAFLISIAVGSTIPWDSYLIRRKIWTYPPHVIVGPTLFDIPAEEVFFFIIQTYNTSLLYLLLSKPVFHPAYLPSQKHHATRWNLGHAVLAFLVTGGGFLVWRGNEGTYLGLILAWAGPFALLLWSLSSHFLLNLPLSSTVAPIAIPTIYLWVVDTLALKRGTWTIESGTKFGVHLWDGLEIEEAVFFLATNILIVFGLVAFDHALAILLTFPKLFPQVPELPSPFMLIDALLTEVSKYDEERVTGIQQAVQRLKKKSRSFYLASSTFSGRLRTDLILLYSFCRVADDLVDNASSEAEARKWIAKLTHYLDKAYESKEARIVSKEPSVHAYITQNFPDSAQPALRLLPTHLISFGPLYELLEGFKTDLEFPEKHSSKALGTFPIKEEHNLEVYAARVAGTVAELCLELVFFHSHTATTPAQRDHLVRAGGRMGIALQYVNIARDIATDAAIDRVYLPTSWLKPQGLVPHDIIENPDRRGIENLRNRLLDKAFVVYREAIGAISQLPVDARAPMRVAVESYMEIGRVLSEKGYKVKEGKATVPKLRRLKVAWQALNAG</sequence>
<comment type="catalytic activity">
    <reaction evidence="1">
        <text>2 (2E,6E,10E)-geranylgeranyl diphosphate = 15-cis-phytoene + 2 diphosphate</text>
        <dbReference type="Rhea" id="RHEA:34475"/>
        <dbReference type="ChEBI" id="CHEBI:27787"/>
        <dbReference type="ChEBI" id="CHEBI:33019"/>
        <dbReference type="ChEBI" id="CHEBI:58756"/>
        <dbReference type="EC" id="2.5.1.32"/>
    </reaction>
</comment>
<dbReference type="GO" id="GO:0016872">
    <property type="term" value="F:intramolecular lyase activity"/>
    <property type="evidence" value="ECO:0007669"/>
    <property type="project" value="InterPro"/>
</dbReference>
<evidence type="ECO:0000313" key="21">
    <source>
        <dbReference type="Proteomes" id="UP000664132"/>
    </source>
</evidence>
<dbReference type="GO" id="GO:0045436">
    <property type="term" value="F:lycopene beta cyclase activity"/>
    <property type="evidence" value="ECO:0007669"/>
    <property type="project" value="UniProtKB-ARBA"/>
</dbReference>
<dbReference type="InterPro" id="IPR044843">
    <property type="entry name" value="Trans_IPPS_bact-type"/>
</dbReference>
<keyword evidence="15" id="KW-0413">Isomerase</keyword>
<evidence type="ECO:0000256" key="4">
    <source>
        <dbReference type="ARBA" id="ARBA00005172"/>
    </source>
</evidence>
<evidence type="ECO:0000256" key="17">
    <source>
        <dbReference type="ARBA" id="ARBA00029313"/>
    </source>
</evidence>
<keyword evidence="10" id="KW-0808">Transferase</keyword>
<dbReference type="InterPro" id="IPR019845">
    <property type="entry name" value="Squalene/phytoene_synthase_CS"/>
</dbReference>
<evidence type="ECO:0000256" key="19">
    <source>
        <dbReference type="SAM" id="Phobius"/>
    </source>
</evidence>
<dbReference type="OrthoDB" id="6600518at2759"/>
<comment type="similarity">
    <text evidence="5">In the N-terminal section; belongs to the lycopene beta-cyclase family.</text>
</comment>
<dbReference type="InterPro" id="IPR033904">
    <property type="entry name" value="Trans_IPPS_HH"/>
</dbReference>
<evidence type="ECO:0000256" key="8">
    <source>
        <dbReference type="ARBA" id="ARBA00012396"/>
    </source>
</evidence>
<dbReference type="UniPathway" id="UPA00802"/>
<dbReference type="CDD" id="cd00683">
    <property type="entry name" value="Trans_IPPS_HH"/>
    <property type="match status" value="1"/>
</dbReference>
<name>A0A8H7W506_9HELO</name>
<feature type="transmembrane region" description="Helical" evidence="19">
    <location>
        <begin position="80"/>
        <end position="97"/>
    </location>
</feature>
<dbReference type="InterPro" id="IPR017825">
    <property type="entry name" value="Lycopene_cyclase_dom"/>
</dbReference>
<accession>A0A8H7W506</accession>
<dbReference type="EC" id="2.5.1.32" evidence="8"/>
<dbReference type="Proteomes" id="UP000664132">
    <property type="component" value="Unassembled WGS sequence"/>
</dbReference>
<dbReference type="GO" id="GO:0016117">
    <property type="term" value="P:carotenoid biosynthetic process"/>
    <property type="evidence" value="ECO:0007669"/>
    <property type="project" value="UniProtKB-KW"/>
</dbReference>
<evidence type="ECO:0000256" key="11">
    <source>
        <dbReference type="ARBA" id="ARBA00022692"/>
    </source>
</evidence>
<dbReference type="GO" id="GO:0016020">
    <property type="term" value="C:membrane"/>
    <property type="evidence" value="ECO:0007669"/>
    <property type="project" value="UniProtKB-SubCell"/>
</dbReference>
<evidence type="ECO:0000256" key="2">
    <source>
        <dbReference type="ARBA" id="ARBA00004141"/>
    </source>
</evidence>
<dbReference type="AlphaFoldDB" id="A0A8H7W506"/>
<comment type="subcellular location">
    <subcellularLocation>
        <location evidence="2">Membrane</location>
        <topology evidence="2">Multi-pass membrane protein</topology>
    </subcellularLocation>
</comment>
<evidence type="ECO:0000256" key="15">
    <source>
        <dbReference type="ARBA" id="ARBA00023235"/>
    </source>
</evidence>
<keyword evidence="21" id="KW-1185">Reference proteome</keyword>
<evidence type="ECO:0000256" key="16">
    <source>
        <dbReference type="ARBA" id="ARBA00023268"/>
    </source>
</evidence>
<feature type="transmembrane region" description="Helical" evidence="19">
    <location>
        <begin position="36"/>
        <end position="55"/>
    </location>
</feature>
<dbReference type="GO" id="GO:0051996">
    <property type="term" value="F:squalene synthase [NAD(P)H] activity"/>
    <property type="evidence" value="ECO:0007669"/>
    <property type="project" value="InterPro"/>
</dbReference>
<evidence type="ECO:0000256" key="18">
    <source>
        <dbReference type="ARBA" id="ARBA00029335"/>
    </source>
</evidence>
<comment type="catalytic activity">
    <reaction evidence="17">
        <text>gamma-carotene = all-trans-beta-carotene</text>
        <dbReference type="Rhea" id="RHEA:32239"/>
        <dbReference type="ChEBI" id="CHEBI:17579"/>
        <dbReference type="ChEBI" id="CHEBI:27740"/>
        <dbReference type="EC" id="5.5.1.19"/>
    </reaction>
</comment>
<dbReference type="InterPro" id="IPR008949">
    <property type="entry name" value="Isoprenoid_synthase_dom_sf"/>
</dbReference>
<dbReference type="SFLD" id="SFLDS00005">
    <property type="entry name" value="Isoprenoid_Synthase_Type_I"/>
    <property type="match status" value="1"/>
</dbReference>
<dbReference type="SUPFAM" id="SSF48576">
    <property type="entry name" value="Terpenoid synthases"/>
    <property type="match status" value="1"/>
</dbReference>
<evidence type="ECO:0000256" key="10">
    <source>
        <dbReference type="ARBA" id="ARBA00022679"/>
    </source>
</evidence>
<evidence type="ECO:0000256" key="3">
    <source>
        <dbReference type="ARBA" id="ARBA00005089"/>
    </source>
</evidence>
<dbReference type="UniPathway" id="UPA00799">
    <property type="reaction ID" value="UER00773"/>
</dbReference>
<dbReference type="SFLD" id="SFLDG01018">
    <property type="entry name" value="Squalene/Phytoene_Synthase_Lik"/>
    <property type="match status" value="1"/>
</dbReference>
<evidence type="ECO:0000256" key="1">
    <source>
        <dbReference type="ARBA" id="ARBA00001805"/>
    </source>
</evidence>
<comment type="caution">
    <text evidence="20">The sequence shown here is derived from an EMBL/GenBank/DDBJ whole genome shotgun (WGS) entry which is preliminary data.</text>
</comment>
<feature type="transmembrane region" description="Helical" evidence="19">
    <location>
        <begin position="219"/>
        <end position="246"/>
    </location>
</feature>
<keyword evidence="12" id="KW-0125">Carotenoid biosynthesis</keyword>
<evidence type="ECO:0000256" key="9">
    <source>
        <dbReference type="ARBA" id="ARBA00018909"/>
    </source>
</evidence>